<feature type="region of interest" description="Disordered" evidence="1">
    <location>
        <begin position="166"/>
        <end position="223"/>
    </location>
</feature>
<name>A0A2A9PI23_OPHUN</name>
<keyword evidence="3" id="KW-1185">Reference proteome</keyword>
<feature type="region of interest" description="Disordered" evidence="1">
    <location>
        <begin position="89"/>
        <end position="109"/>
    </location>
</feature>
<sequence>MQFHLNNAYSTVIKTSASELLSGYRLNDGLRHLGGQASGNSREILRDEAAISIACAQAVMKKRLSASTLHSHRKNRGARGKTYVLQSWRRRPAPTAGRRGVVHQGRRDEVDLTADDEEERRAIASTSNYDTGSLSRLLAEAKADAKPRRPSQSAAKLGPVAARVVAAAQSKPGSPSTSISSPKQRVAVASPSKPSSSAVAAAVKSPLSPAVVDKGKQKAADKPADDDALLGAVWEVPCESWGASIVAATKVKAEEDRHDIYAGDTNIGHLGFPIYTDIAFRTRVPDELPEAVKEEMRGQSPLAYFMHEFLGEGERARFQAAMRRRRTVCVPAELSHPQGFFFRQLAIEGT</sequence>
<dbReference type="AlphaFoldDB" id="A0A2A9PI23"/>
<reference evidence="2 3" key="1">
    <citation type="journal article" date="2015" name="BMC Genomics">
        <title>Gene expression during zombie ant biting behavior reflects the complexity underlying fungal parasitic behavioral manipulation.</title>
        <authorList>
            <person name="de Bekker C."/>
            <person name="Ohm R.A."/>
            <person name="Loreto R.G."/>
            <person name="Sebastian A."/>
            <person name="Albert I."/>
            <person name="Merrow M."/>
            <person name="Brachmann A."/>
            <person name="Hughes D.P."/>
        </authorList>
    </citation>
    <scope>NUCLEOTIDE SEQUENCE [LARGE SCALE GENOMIC DNA]</scope>
    <source>
        <strain evidence="2 3">SC16a</strain>
    </source>
</reference>
<protein>
    <submittedName>
        <fullName evidence="2">Uncharacterized protein</fullName>
    </submittedName>
</protein>
<dbReference type="Proteomes" id="UP000037136">
    <property type="component" value="Unassembled WGS sequence"/>
</dbReference>
<comment type="caution">
    <text evidence="2">The sequence shown here is derived from an EMBL/GenBank/DDBJ whole genome shotgun (WGS) entry which is preliminary data.</text>
</comment>
<organism evidence="2 3">
    <name type="scientific">Ophiocordyceps unilateralis</name>
    <name type="common">Zombie-ant fungus</name>
    <name type="synonym">Torrubia unilateralis</name>
    <dbReference type="NCBI Taxonomy" id="268505"/>
    <lineage>
        <taxon>Eukaryota</taxon>
        <taxon>Fungi</taxon>
        <taxon>Dikarya</taxon>
        <taxon>Ascomycota</taxon>
        <taxon>Pezizomycotina</taxon>
        <taxon>Sordariomycetes</taxon>
        <taxon>Hypocreomycetidae</taxon>
        <taxon>Hypocreales</taxon>
        <taxon>Ophiocordycipitaceae</taxon>
        <taxon>Ophiocordyceps</taxon>
    </lineage>
</organism>
<feature type="compositionally biased region" description="Basic and acidic residues" evidence="1">
    <location>
        <begin position="213"/>
        <end position="223"/>
    </location>
</feature>
<evidence type="ECO:0000313" key="2">
    <source>
        <dbReference type="EMBL" id="PFH60540.1"/>
    </source>
</evidence>
<gene>
    <name evidence="2" type="ORF">XA68_10783</name>
</gene>
<feature type="compositionally biased region" description="Low complexity" evidence="1">
    <location>
        <begin position="170"/>
        <end position="212"/>
    </location>
</feature>
<reference evidence="2 3" key="2">
    <citation type="journal article" date="2017" name="Sci. Rep.">
        <title>Ant-infecting Ophiocordyceps genomes reveal a high diversity of potential behavioral manipulation genes and a possible major role for enterotoxins.</title>
        <authorList>
            <person name="de Bekker C."/>
            <person name="Ohm R.A."/>
            <person name="Evans H.C."/>
            <person name="Brachmann A."/>
            <person name="Hughes D.P."/>
        </authorList>
    </citation>
    <scope>NUCLEOTIDE SEQUENCE [LARGE SCALE GENOMIC DNA]</scope>
    <source>
        <strain evidence="2 3">SC16a</strain>
    </source>
</reference>
<evidence type="ECO:0000256" key="1">
    <source>
        <dbReference type="SAM" id="MobiDB-lite"/>
    </source>
</evidence>
<accession>A0A2A9PI23</accession>
<dbReference type="OrthoDB" id="5001282at2759"/>
<evidence type="ECO:0000313" key="3">
    <source>
        <dbReference type="Proteomes" id="UP000037136"/>
    </source>
</evidence>
<proteinExistence type="predicted"/>
<dbReference type="EMBL" id="LAZP02000122">
    <property type="protein sequence ID" value="PFH60540.1"/>
    <property type="molecule type" value="Genomic_DNA"/>
</dbReference>